<evidence type="ECO:0000313" key="1">
    <source>
        <dbReference type="EMBL" id="GAA5183544.1"/>
    </source>
</evidence>
<dbReference type="Proteomes" id="UP001501570">
    <property type="component" value="Unassembled WGS sequence"/>
</dbReference>
<proteinExistence type="predicted"/>
<evidence type="ECO:0000313" key="2">
    <source>
        <dbReference type="Proteomes" id="UP001501570"/>
    </source>
</evidence>
<accession>A0ABP9RQ96</accession>
<comment type="caution">
    <text evidence="1">The sequence shown here is derived from an EMBL/GenBank/DDBJ whole genome shotgun (WGS) entry which is preliminary data.</text>
</comment>
<name>A0ABP9RQ96_9ACTN</name>
<sequence length="120" mass="13067">MSATPTKASADTECYVHTAGPNSNYILNCTYEFGLGVMHLKDNAYTHGTYDAALPGEGAATDTYFGWQNAAGWYNGPGYCTSQARSDDGGRTWRWQEPDLGPGQHFIGGATDYQVFSYKC</sequence>
<dbReference type="EMBL" id="BAABJQ010000005">
    <property type="protein sequence ID" value="GAA5183544.1"/>
    <property type="molecule type" value="Genomic_DNA"/>
</dbReference>
<protein>
    <submittedName>
        <fullName evidence="1">Uncharacterized protein</fullName>
    </submittedName>
</protein>
<reference evidence="2" key="1">
    <citation type="journal article" date="2019" name="Int. J. Syst. Evol. Microbiol.">
        <title>The Global Catalogue of Microorganisms (GCM) 10K type strain sequencing project: providing services to taxonomists for standard genome sequencing and annotation.</title>
        <authorList>
            <consortium name="The Broad Institute Genomics Platform"/>
            <consortium name="The Broad Institute Genome Sequencing Center for Infectious Disease"/>
            <person name="Wu L."/>
            <person name="Ma J."/>
        </authorList>
    </citation>
    <scope>NUCLEOTIDE SEQUENCE [LARGE SCALE GENOMIC DNA]</scope>
    <source>
        <strain evidence="2">JCM 18304</strain>
    </source>
</reference>
<gene>
    <name evidence="1" type="ORF">GCM10023322_23070</name>
</gene>
<keyword evidence="2" id="KW-1185">Reference proteome</keyword>
<organism evidence="1 2">
    <name type="scientific">Rugosimonospora acidiphila</name>
    <dbReference type="NCBI Taxonomy" id="556531"/>
    <lineage>
        <taxon>Bacteria</taxon>
        <taxon>Bacillati</taxon>
        <taxon>Actinomycetota</taxon>
        <taxon>Actinomycetes</taxon>
        <taxon>Micromonosporales</taxon>
        <taxon>Micromonosporaceae</taxon>
        <taxon>Rugosimonospora</taxon>
    </lineage>
</organism>